<accession>A0A0E9MYK7</accession>
<dbReference type="Proteomes" id="UP000033121">
    <property type="component" value="Unassembled WGS sequence"/>
</dbReference>
<evidence type="ECO:0000313" key="2">
    <source>
        <dbReference type="EMBL" id="GAO42491.1"/>
    </source>
</evidence>
<dbReference type="STRING" id="1220578.FPE01S_01_15050"/>
<dbReference type="InterPro" id="IPR003741">
    <property type="entry name" value="LUD_dom"/>
</dbReference>
<sequence>MSSRNSILQQVKSNKGEFIPLPEIPAFPPAVEGTAVNEGLLEAFVAAVRKNGGDVLLVNSEAEEAPLTGTLSPLPQVRAHNPVELEQLDTYLTEGLCAVAENGAVWINTNAIEGRILPFICARLLVRISATSIVATMHEAYARVTIPGGGFGVFIAGPSKTADIEQSLVIGAHGPLQHTVIVRVDM</sequence>
<dbReference type="InterPro" id="IPR037171">
    <property type="entry name" value="NagB/RpiA_transferase-like"/>
</dbReference>
<protein>
    <submittedName>
        <fullName evidence="2">Lactate utilization protein C</fullName>
    </submittedName>
</protein>
<dbReference type="InterPro" id="IPR024185">
    <property type="entry name" value="FTHF_cligase-like_sf"/>
</dbReference>
<name>A0A0E9MYK7_9BACT</name>
<dbReference type="PANTHER" id="PTHR43682">
    <property type="entry name" value="LACTATE UTILIZATION PROTEIN C"/>
    <property type="match status" value="1"/>
</dbReference>
<proteinExistence type="predicted"/>
<comment type="caution">
    <text evidence="2">The sequence shown here is derived from an EMBL/GenBank/DDBJ whole genome shotgun (WGS) entry which is preliminary data.</text>
</comment>
<dbReference type="RefSeq" id="WP_046368171.1">
    <property type="nucleotide sequence ID" value="NZ_BBWV01000001.1"/>
</dbReference>
<evidence type="ECO:0000313" key="3">
    <source>
        <dbReference type="Proteomes" id="UP000033121"/>
    </source>
</evidence>
<dbReference type="OrthoDB" id="9794157at2"/>
<evidence type="ECO:0000259" key="1">
    <source>
        <dbReference type="Pfam" id="PF02589"/>
    </source>
</evidence>
<dbReference type="AlphaFoldDB" id="A0A0E9MYK7"/>
<reference evidence="2 3" key="1">
    <citation type="submission" date="2015-04" db="EMBL/GenBank/DDBJ databases">
        <title>Whole genome shotgun sequence of Flavihumibacter petaseus NBRC 106054.</title>
        <authorList>
            <person name="Miyazawa S."/>
            <person name="Hosoyama A."/>
            <person name="Hashimoto M."/>
            <person name="Noguchi M."/>
            <person name="Tsuchikane K."/>
            <person name="Ohji S."/>
            <person name="Yamazoe A."/>
            <person name="Ichikawa N."/>
            <person name="Kimura A."/>
            <person name="Fujita N."/>
        </authorList>
    </citation>
    <scope>NUCLEOTIDE SEQUENCE [LARGE SCALE GENOMIC DNA]</scope>
    <source>
        <strain evidence="2 3">NBRC 106054</strain>
    </source>
</reference>
<dbReference type="Pfam" id="PF02589">
    <property type="entry name" value="LUD_dom"/>
    <property type="match status" value="1"/>
</dbReference>
<dbReference type="EMBL" id="BBWV01000001">
    <property type="protein sequence ID" value="GAO42491.1"/>
    <property type="molecule type" value="Genomic_DNA"/>
</dbReference>
<feature type="domain" description="LUD" evidence="1">
    <location>
        <begin position="78"/>
        <end position="182"/>
    </location>
</feature>
<dbReference type="SUPFAM" id="SSF100950">
    <property type="entry name" value="NagB/RpiA/CoA transferase-like"/>
    <property type="match status" value="1"/>
</dbReference>
<dbReference type="PANTHER" id="PTHR43682:SF1">
    <property type="entry name" value="LACTATE UTILIZATION PROTEIN C"/>
    <property type="match status" value="1"/>
</dbReference>
<keyword evidence="3" id="KW-1185">Reference proteome</keyword>
<organism evidence="2 3">
    <name type="scientific">Flavihumibacter petaseus NBRC 106054</name>
    <dbReference type="NCBI Taxonomy" id="1220578"/>
    <lineage>
        <taxon>Bacteria</taxon>
        <taxon>Pseudomonadati</taxon>
        <taxon>Bacteroidota</taxon>
        <taxon>Chitinophagia</taxon>
        <taxon>Chitinophagales</taxon>
        <taxon>Chitinophagaceae</taxon>
        <taxon>Flavihumibacter</taxon>
    </lineage>
</organism>
<dbReference type="Gene3D" id="3.40.50.10420">
    <property type="entry name" value="NagB/RpiA/CoA transferase-like"/>
    <property type="match status" value="1"/>
</dbReference>
<gene>
    <name evidence="2" type="primary">lutC</name>
    <name evidence="2" type="ORF">FPE01S_01_15050</name>
</gene>